<accession>A0AA90H8K8</accession>
<dbReference type="RefSeq" id="WP_271324022.1">
    <property type="nucleotide sequence ID" value="NZ_JAAGKO020000011.1"/>
</dbReference>
<evidence type="ECO:0000313" key="2">
    <source>
        <dbReference type="EMBL" id="MDI5973216.1"/>
    </source>
</evidence>
<organism evidence="2">
    <name type="scientific">Streptantibioticus silvisoli</name>
    <dbReference type="NCBI Taxonomy" id="2705255"/>
    <lineage>
        <taxon>Bacteria</taxon>
        <taxon>Bacillati</taxon>
        <taxon>Actinomycetota</taxon>
        <taxon>Actinomycetes</taxon>
        <taxon>Kitasatosporales</taxon>
        <taxon>Streptomycetaceae</taxon>
        <taxon>Streptantibioticus</taxon>
    </lineage>
</organism>
<keyword evidence="3" id="KW-1185">Reference proteome</keyword>
<dbReference type="Proteomes" id="UP001156398">
    <property type="component" value="Unassembled WGS sequence"/>
</dbReference>
<sequence length="135" mass="14425">MTATVPDQAVPRVAAADRGATRIADRVVGRIASQAAREVLRGLPTDHLVPRDRFPQASVSVRPAGGARGGGRGLAKIRLYVDLGYPADLRAVCAAVRRHVIDRVGELCDMTVREVSVEVEHLHSSAMTADHGRLS</sequence>
<comment type="caution">
    <text evidence="2">The sequence shown here is derived from an EMBL/GenBank/DDBJ whole genome shotgun (WGS) entry which is preliminary data.</text>
</comment>
<name>A0AA90H8K8_9ACTN</name>
<dbReference type="EMBL" id="JAAGKO020000011">
    <property type="protein sequence ID" value="MDI5963094.1"/>
    <property type="molecule type" value="Genomic_DNA"/>
</dbReference>
<dbReference type="AlphaFoldDB" id="A0AA90H8K8"/>
<evidence type="ECO:0000313" key="3">
    <source>
        <dbReference type="Proteomes" id="UP001156398"/>
    </source>
</evidence>
<protein>
    <submittedName>
        <fullName evidence="2">Asp23/Gls24 family envelope stress response protein</fullName>
    </submittedName>
</protein>
<dbReference type="EMBL" id="JABXJJ020000042">
    <property type="protein sequence ID" value="MDI5973216.1"/>
    <property type="molecule type" value="Genomic_DNA"/>
</dbReference>
<reference evidence="2 3" key="1">
    <citation type="submission" date="2023-05" db="EMBL/GenBank/DDBJ databases">
        <title>Streptantibioticus silvisoli sp. nov., acidotolerant actinomycetes 1 from pine litter.</title>
        <authorList>
            <person name="Swiecimska M."/>
            <person name="Golinska P."/>
            <person name="Sangal V."/>
            <person name="Wachnowicz B."/>
            <person name="Goodfellow M."/>
        </authorList>
    </citation>
    <scope>NUCLEOTIDE SEQUENCE</scope>
    <source>
        <strain evidence="2">SL13</strain>
        <strain evidence="1 3">SL54</strain>
    </source>
</reference>
<proteinExistence type="predicted"/>
<gene>
    <name evidence="1" type="ORF">POF43_010310</name>
    <name evidence="2" type="ORF">POF50_028375</name>
</gene>
<evidence type="ECO:0000313" key="1">
    <source>
        <dbReference type="EMBL" id="MDI5963094.1"/>
    </source>
</evidence>